<keyword evidence="2" id="KW-1185">Reference proteome</keyword>
<reference evidence="1 2" key="1">
    <citation type="submission" date="2019-02" db="EMBL/GenBank/DDBJ databases">
        <title>Pedobacter sp. RP-3-11 sp. nov., isolated from Arctic soil.</title>
        <authorList>
            <person name="Dahal R.H."/>
        </authorList>
    </citation>
    <scope>NUCLEOTIDE SEQUENCE [LARGE SCALE GENOMIC DNA]</scope>
    <source>
        <strain evidence="1 2">RP-3-11</strain>
    </source>
</reference>
<name>A0A4R0NK33_9SPHI</name>
<protein>
    <submittedName>
        <fullName evidence="1">Uncharacterized protein</fullName>
    </submittedName>
</protein>
<dbReference type="AlphaFoldDB" id="A0A4R0NK33"/>
<dbReference type="EMBL" id="SJSN01000023">
    <property type="protein sequence ID" value="TCD00579.1"/>
    <property type="molecule type" value="Genomic_DNA"/>
</dbReference>
<evidence type="ECO:0000313" key="2">
    <source>
        <dbReference type="Proteomes" id="UP000291485"/>
    </source>
</evidence>
<accession>A0A4R0NK33</accession>
<sequence length="60" mass="7005">MIINKRCSNNDLDGVRIGDHLQDDFGNIGLATKVMITRYIKETHYYFSLGKERQTIFIIK</sequence>
<organism evidence="1 2">
    <name type="scientific">Pedobacter frigidisoli</name>
    <dbReference type="NCBI Taxonomy" id="2530455"/>
    <lineage>
        <taxon>Bacteria</taxon>
        <taxon>Pseudomonadati</taxon>
        <taxon>Bacteroidota</taxon>
        <taxon>Sphingobacteriia</taxon>
        <taxon>Sphingobacteriales</taxon>
        <taxon>Sphingobacteriaceae</taxon>
        <taxon>Pedobacter</taxon>
    </lineage>
</organism>
<dbReference type="Proteomes" id="UP000291485">
    <property type="component" value="Unassembled WGS sequence"/>
</dbReference>
<evidence type="ECO:0000313" key="1">
    <source>
        <dbReference type="EMBL" id="TCD00579.1"/>
    </source>
</evidence>
<comment type="caution">
    <text evidence="1">The sequence shown here is derived from an EMBL/GenBank/DDBJ whole genome shotgun (WGS) entry which is preliminary data.</text>
</comment>
<gene>
    <name evidence="1" type="ORF">EZ449_20700</name>
</gene>
<proteinExistence type="predicted"/>
<dbReference type="RefSeq" id="WP_131562521.1">
    <property type="nucleotide sequence ID" value="NZ_SJSN01000023.1"/>
</dbReference>